<dbReference type="Pfam" id="PF01978">
    <property type="entry name" value="TrmB"/>
    <property type="match status" value="1"/>
</dbReference>
<dbReference type="InterPro" id="IPR036390">
    <property type="entry name" value="WH_DNA-bd_sf"/>
</dbReference>
<dbReference type="RefSeq" id="WP_091229798.1">
    <property type="nucleotide sequence ID" value="NZ_FMKA01000001.1"/>
</dbReference>
<dbReference type="OrthoDB" id="1493540at2"/>
<dbReference type="SUPFAM" id="SSF46785">
    <property type="entry name" value="Winged helix' DNA-binding domain"/>
    <property type="match status" value="1"/>
</dbReference>
<dbReference type="CDD" id="cd09124">
    <property type="entry name" value="PLDc_like_TrmB_middle"/>
    <property type="match status" value="1"/>
</dbReference>
<dbReference type="InterPro" id="IPR051797">
    <property type="entry name" value="TrmB-like"/>
</dbReference>
<reference evidence="2 3" key="1">
    <citation type="submission" date="2016-09" db="EMBL/GenBank/DDBJ databases">
        <authorList>
            <person name="Capua I."/>
            <person name="De Benedictis P."/>
            <person name="Joannis T."/>
            <person name="Lombin L.H."/>
            <person name="Cattoli G."/>
        </authorList>
    </citation>
    <scope>NUCLEOTIDE SEQUENCE [LARGE SCALE GENOMIC DNA]</scope>
    <source>
        <strain evidence="2 3">GluBS11</strain>
    </source>
</reference>
<sequence>MEDNHIVDRLAQFGLTRQEATIYAAMSEQGEMTGYEAAKITGISRSNAYNALAGLVEKGAAYIIEGSATKYTAVAVTEFCENKIRRLGEMKEYLAANMTENKREPECYATIEGDRHILDKIRNMLDRTEQRIYLSMPVSLIELVAPELKRLLGRNIKVVILTDTEYSLEGAKVYLGDKKESQVRLITDSSYALTGELGKGHQSTCLYASKQNFVDVLKEALRNEIKLIELTKGDF</sequence>
<protein>
    <submittedName>
        <fullName evidence="2">Sugar-specific transcriptional regulator TrmB</fullName>
    </submittedName>
</protein>
<dbReference type="STRING" id="1619234.SAMN05421730_1001609"/>
<feature type="domain" description="Transcription regulator TrmB N-terminal" evidence="1">
    <location>
        <begin position="10"/>
        <end position="75"/>
    </location>
</feature>
<organism evidence="2 3">
    <name type="scientific">Anaerobium acetethylicum</name>
    <dbReference type="NCBI Taxonomy" id="1619234"/>
    <lineage>
        <taxon>Bacteria</taxon>
        <taxon>Bacillati</taxon>
        <taxon>Bacillota</taxon>
        <taxon>Clostridia</taxon>
        <taxon>Lachnospirales</taxon>
        <taxon>Lachnospiraceae</taxon>
        <taxon>Anaerobium</taxon>
    </lineage>
</organism>
<evidence type="ECO:0000313" key="3">
    <source>
        <dbReference type="Proteomes" id="UP000199315"/>
    </source>
</evidence>
<evidence type="ECO:0000313" key="2">
    <source>
        <dbReference type="EMBL" id="SCP95492.1"/>
    </source>
</evidence>
<dbReference type="PANTHER" id="PTHR34293:SF1">
    <property type="entry name" value="HTH-TYPE TRANSCRIPTIONAL REGULATOR TRMBL2"/>
    <property type="match status" value="1"/>
</dbReference>
<dbReference type="AlphaFoldDB" id="A0A1D3TPX8"/>
<dbReference type="Gene3D" id="1.10.10.10">
    <property type="entry name" value="Winged helix-like DNA-binding domain superfamily/Winged helix DNA-binding domain"/>
    <property type="match status" value="1"/>
</dbReference>
<proteinExistence type="predicted"/>
<dbReference type="InterPro" id="IPR002831">
    <property type="entry name" value="Tscrpt_reg_TrmB_N"/>
</dbReference>
<dbReference type="InterPro" id="IPR036388">
    <property type="entry name" value="WH-like_DNA-bd_sf"/>
</dbReference>
<evidence type="ECO:0000259" key="1">
    <source>
        <dbReference type="Pfam" id="PF01978"/>
    </source>
</evidence>
<accession>A0A1D3TPX8</accession>
<dbReference type="PANTHER" id="PTHR34293">
    <property type="entry name" value="HTH-TYPE TRANSCRIPTIONAL REGULATOR TRMBL2"/>
    <property type="match status" value="1"/>
</dbReference>
<gene>
    <name evidence="2" type="ORF">SAMN05421730_1001609</name>
</gene>
<dbReference type="Proteomes" id="UP000199315">
    <property type="component" value="Unassembled WGS sequence"/>
</dbReference>
<dbReference type="EMBL" id="FMKA01000001">
    <property type="protein sequence ID" value="SCP95492.1"/>
    <property type="molecule type" value="Genomic_DNA"/>
</dbReference>
<keyword evidence="3" id="KW-1185">Reference proteome</keyword>
<name>A0A1D3TPX8_9FIRM</name>